<dbReference type="PANTHER" id="PTHR35450">
    <property type="entry name" value="REVERSE TRANSCRIPTASE DOMAIN-CONTAINING PROTEIN"/>
    <property type="match status" value="1"/>
</dbReference>
<dbReference type="PANTHER" id="PTHR35450:SF2">
    <property type="entry name" value="REVERSE TRANSCRIPTASE DOMAIN-CONTAINING PROTEIN"/>
    <property type="match status" value="1"/>
</dbReference>
<sequence length="138" mass="15951">MDYLETNNTLPVQQKGNKRRSRGTQDQLLIDKMILENCKNRKTNLNMVWIDYKKAFDSLPHSWIIKCLETTGISKNITSFTEKAMKQWRTQLVVGNENYGVVNIKRGIFQGDSLSPLLFIIAMIPLSVILLYMDVLKL</sequence>
<feature type="domain" description="Reverse transcriptase" evidence="3">
    <location>
        <begin position="1"/>
        <end position="138"/>
    </location>
</feature>
<dbReference type="EMBL" id="IACL01059363">
    <property type="protein sequence ID" value="LAB08495.1"/>
    <property type="molecule type" value="Transcribed_RNA"/>
</dbReference>
<dbReference type="AlphaFoldDB" id="A0A2D4KIE1"/>
<keyword evidence="2" id="KW-0472">Membrane</keyword>
<dbReference type="InterPro" id="IPR043502">
    <property type="entry name" value="DNA/RNA_pol_sf"/>
</dbReference>
<keyword evidence="2" id="KW-0812">Transmembrane</keyword>
<accession>A0A2D4KIE1</accession>
<reference evidence="4" key="2">
    <citation type="submission" date="2017-11" db="EMBL/GenBank/DDBJ databases">
        <title>Coralsnake Venomics: Analyses of Venom Gland Transcriptomes and Proteomes of Six Brazilian Taxa.</title>
        <authorList>
            <person name="Aird S.D."/>
            <person name="Jorge da Silva N."/>
            <person name="Qiu L."/>
            <person name="Villar-Briones A."/>
            <person name="Aparecida-Saddi V."/>
            <person name="Campos-Telles M.P."/>
            <person name="Grau M."/>
            <person name="Mikheyev A.S."/>
        </authorList>
    </citation>
    <scope>NUCLEOTIDE SEQUENCE</scope>
    <source>
        <tissue evidence="4">Venom_gland</tissue>
    </source>
</reference>
<dbReference type="PROSITE" id="PS50878">
    <property type="entry name" value="RT_POL"/>
    <property type="match status" value="1"/>
</dbReference>
<evidence type="ECO:0000313" key="4">
    <source>
        <dbReference type="EMBL" id="LAB08495.1"/>
    </source>
</evidence>
<keyword evidence="2" id="KW-1133">Transmembrane helix</keyword>
<name>A0A2D4KIE1_9SAUR</name>
<feature type="transmembrane region" description="Helical" evidence="2">
    <location>
        <begin position="114"/>
        <end position="133"/>
    </location>
</feature>
<dbReference type="InterPro" id="IPR000477">
    <property type="entry name" value="RT_dom"/>
</dbReference>
<evidence type="ECO:0000256" key="1">
    <source>
        <dbReference type="SAM" id="MobiDB-lite"/>
    </source>
</evidence>
<evidence type="ECO:0000256" key="2">
    <source>
        <dbReference type="SAM" id="Phobius"/>
    </source>
</evidence>
<dbReference type="SUPFAM" id="SSF56672">
    <property type="entry name" value="DNA/RNA polymerases"/>
    <property type="match status" value="1"/>
</dbReference>
<dbReference type="Pfam" id="PF00078">
    <property type="entry name" value="RVT_1"/>
    <property type="match status" value="1"/>
</dbReference>
<evidence type="ECO:0000259" key="3">
    <source>
        <dbReference type="PROSITE" id="PS50878"/>
    </source>
</evidence>
<protein>
    <recommendedName>
        <fullName evidence="3">Reverse transcriptase domain-containing protein</fullName>
    </recommendedName>
</protein>
<feature type="region of interest" description="Disordered" evidence="1">
    <location>
        <begin position="1"/>
        <end position="23"/>
    </location>
</feature>
<proteinExistence type="predicted"/>
<organism evidence="4">
    <name type="scientific">Micrurus paraensis</name>
    <dbReference type="NCBI Taxonomy" id="1970185"/>
    <lineage>
        <taxon>Eukaryota</taxon>
        <taxon>Metazoa</taxon>
        <taxon>Chordata</taxon>
        <taxon>Craniata</taxon>
        <taxon>Vertebrata</taxon>
        <taxon>Euteleostomi</taxon>
        <taxon>Lepidosauria</taxon>
        <taxon>Squamata</taxon>
        <taxon>Bifurcata</taxon>
        <taxon>Unidentata</taxon>
        <taxon>Episquamata</taxon>
        <taxon>Toxicofera</taxon>
        <taxon>Serpentes</taxon>
        <taxon>Colubroidea</taxon>
        <taxon>Elapidae</taxon>
        <taxon>Elapinae</taxon>
        <taxon>Micrurus</taxon>
    </lineage>
</organism>
<reference evidence="4" key="1">
    <citation type="submission" date="2017-07" db="EMBL/GenBank/DDBJ databases">
        <authorList>
            <person name="Mikheyev A."/>
            <person name="Grau M."/>
        </authorList>
    </citation>
    <scope>NUCLEOTIDE SEQUENCE</scope>
    <source>
        <tissue evidence="4">Venom_gland</tissue>
    </source>
</reference>
<feature type="compositionally biased region" description="Polar residues" evidence="1">
    <location>
        <begin position="1"/>
        <end position="15"/>
    </location>
</feature>